<dbReference type="GO" id="GO:0016602">
    <property type="term" value="C:CCAAT-binding factor complex"/>
    <property type="evidence" value="ECO:0007669"/>
    <property type="project" value="InterPro"/>
</dbReference>
<dbReference type="InterPro" id="IPR003956">
    <property type="entry name" value="Transcrpt_fac_NFYB/HAP3_CS"/>
</dbReference>
<dbReference type="PRINTS" id="PR00615">
    <property type="entry name" value="CCAATSUBUNTA"/>
</dbReference>
<comment type="function">
    <text evidence="9">Component of the sequence-specific heterotrimeric transcription factor (NF-Y) which specifically recognizes a 5'-CCAAT-3' box motif found in the promoters of its target genes. NF-Y can function as both an activator and a repressor, depending on its interacting cofactors.</text>
</comment>
<evidence type="ECO:0000256" key="2">
    <source>
        <dbReference type="ARBA" id="ARBA00009053"/>
    </source>
</evidence>
<dbReference type="PANTHER" id="PTHR11064">
    <property type="entry name" value="CCAAT-BINDING TRANSCRIPTION FACTOR-RELATED"/>
    <property type="match status" value="1"/>
</dbReference>
<keyword evidence="6" id="KW-0010">Activator</keyword>
<keyword evidence="14" id="KW-1185">Reference proteome</keyword>
<feature type="compositionally biased region" description="Basic and acidic residues" evidence="12">
    <location>
        <begin position="31"/>
        <end position="45"/>
    </location>
</feature>
<evidence type="ECO:0000256" key="6">
    <source>
        <dbReference type="ARBA" id="ARBA00023159"/>
    </source>
</evidence>
<sequence>QMLGENDDDGSQSPQPTDESLYMTGEMTFGDEPHMDDGRNSEENHHHRHGGGNVMILDQERFLPIANVSRIMKRMIPDSGKVAKDAKECVQECVSEFISFITSEASDRCLQEKRKTINGEDLLNAMQTLGFDSYIEPLKVYMMRYRDATRVDKVAQSGGGAGVSFDQSTSSADGSVVGNPTIETTVDADGQVMQTIQLQTVAGNKTMPMMYLDPTTGQHYVTVQSQHGTQLLAVQMTTGPNGQQIQPIQISGVGDMDNEEED</sequence>
<dbReference type="FunFam" id="1.10.20.10:FF:000110">
    <property type="entry name" value="Nuclear factor Y, subunit B1"/>
    <property type="match status" value="1"/>
</dbReference>
<evidence type="ECO:0000256" key="11">
    <source>
        <dbReference type="ARBA" id="ARBA00031126"/>
    </source>
</evidence>
<dbReference type="Gene3D" id="1.10.20.10">
    <property type="entry name" value="Histone, subunit A"/>
    <property type="match status" value="1"/>
</dbReference>
<evidence type="ECO:0000313" key="15">
    <source>
        <dbReference type="WBParaSite" id="PSAMB.scaffold11314size3444.g34035.t1"/>
    </source>
</evidence>
<dbReference type="GO" id="GO:0001228">
    <property type="term" value="F:DNA-binding transcription activator activity, RNA polymerase II-specific"/>
    <property type="evidence" value="ECO:0007669"/>
    <property type="project" value="InterPro"/>
</dbReference>
<evidence type="ECO:0000256" key="10">
    <source>
        <dbReference type="ARBA" id="ARBA00029965"/>
    </source>
</evidence>
<dbReference type="GO" id="GO:0046982">
    <property type="term" value="F:protein heterodimerization activity"/>
    <property type="evidence" value="ECO:0007669"/>
    <property type="project" value="InterPro"/>
</dbReference>
<evidence type="ECO:0000259" key="13">
    <source>
        <dbReference type="Pfam" id="PF00808"/>
    </source>
</evidence>
<dbReference type="InterPro" id="IPR003958">
    <property type="entry name" value="CBFA_NFYB_domain"/>
</dbReference>
<keyword evidence="8" id="KW-0539">Nucleus</keyword>
<reference evidence="15" key="1">
    <citation type="submission" date="2022-11" db="UniProtKB">
        <authorList>
            <consortium name="WormBaseParasite"/>
        </authorList>
    </citation>
    <scope>IDENTIFICATION</scope>
</reference>
<evidence type="ECO:0000313" key="14">
    <source>
        <dbReference type="Proteomes" id="UP000887566"/>
    </source>
</evidence>
<evidence type="ECO:0000256" key="9">
    <source>
        <dbReference type="ARBA" id="ARBA00025263"/>
    </source>
</evidence>
<comment type="similarity">
    <text evidence="2">Belongs to the NFYB/HAP3 subunit family.</text>
</comment>
<proteinExistence type="inferred from homology"/>
<feature type="compositionally biased region" description="Acidic residues" evidence="12">
    <location>
        <begin position="1"/>
        <end position="10"/>
    </location>
</feature>
<dbReference type="SUPFAM" id="SSF47113">
    <property type="entry name" value="Histone-fold"/>
    <property type="match status" value="1"/>
</dbReference>
<dbReference type="CDD" id="cd22907">
    <property type="entry name" value="HFD_NFYB"/>
    <property type="match status" value="1"/>
</dbReference>
<evidence type="ECO:0000256" key="12">
    <source>
        <dbReference type="SAM" id="MobiDB-lite"/>
    </source>
</evidence>
<keyword evidence="7" id="KW-0804">Transcription</keyword>
<evidence type="ECO:0000256" key="4">
    <source>
        <dbReference type="ARBA" id="ARBA00023015"/>
    </source>
</evidence>
<feature type="domain" description="Transcription factor CBF/NF-Y/archaeal histone" evidence="13">
    <location>
        <begin position="62"/>
        <end position="126"/>
    </location>
</feature>
<dbReference type="InterPro" id="IPR009072">
    <property type="entry name" value="Histone-fold"/>
</dbReference>
<dbReference type="PROSITE" id="PS00685">
    <property type="entry name" value="NFYB_HAP3"/>
    <property type="match status" value="1"/>
</dbReference>
<dbReference type="InterPro" id="IPR027113">
    <property type="entry name" value="Transc_fact_NFYB/HAP3"/>
</dbReference>
<evidence type="ECO:0000256" key="8">
    <source>
        <dbReference type="ARBA" id="ARBA00023242"/>
    </source>
</evidence>
<name>A0A914UNA1_9BILA</name>
<evidence type="ECO:0000256" key="3">
    <source>
        <dbReference type="ARBA" id="ARBA00015277"/>
    </source>
</evidence>
<dbReference type="Pfam" id="PF00808">
    <property type="entry name" value="CBFD_NFYB_HMF"/>
    <property type="match status" value="1"/>
</dbReference>
<keyword evidence="5" id="KW-0238">DNA-binding</keyword>
<dbReference type="WBParaSite" id="PSAMB.scaffold11314size3444.g34035.t1">
    <property type="protein sequence ID" value="PSAMB.scaffold11314size3444.g34035.t1"/>
    <property type="gene ID" value="PSAMB.scaffold11314size3444.g34035"/>
</dbReference>
<evidence type="ECO:0000256" key="7">
    <source>
        <dbReference type="ARBA" id="ARBA00023163"/>
    </source>
</evidence>
<dbReference type="Proteomes" id="UP000887566">
    <property type="component" value="Unplaced"/>
</dbReference>
<dbReference type="GO" id="GO:0000978">
    <property type="term" value="F:RNA polymerase II cis-regulatory region sequence-specific DNA binding"/>
    <property type="evidence" value="ECO:0007669"/>
    <property type="project" value="TreeGrafter"/>
</dbReference>
<accession>A0A914UNA1</accession>
<dbReference type="PANTHER" id="PTHR11064:SF9">
    <property type="entry name" value="NUCLEAR TRANSCRIPTION FACTOR Y SUBUNIT BETA"/>
    <property type="match status" value="1"/>
</dbReference>
<keyword evidence="4" id="KW-0805">Transcription regulation</keyword>
<feature type="region of interest" description="Disordered" evidence="12">
    <location>
        <begin position="1"/>
        <end position="52"/>
    </location>
</feature>
<comment type="subcellular location">
    <subcellularLocation>
        <location evidence="1">Nucleus</location>
    </subcellularLocation>
</comment>
<evidence type="ECO:0000256" key="5">
    <source>
        <dbReference type="ARBA" id="ARBA00023125"/>
    </source>
</evidence>
<organism evidence="14 15">
    <name type="scientific">Plectus sambesii</name>
    <dbReference type="NCBI Taxonomy" id="2011161"/>
    <lineage>
        <taxon>Eukaryota</taxon>
        <taxon>Metazoa</taxon>
        <taxon>Ecdysozoa</taxon>
        <taxon>Nematoda</taxon>
        <taxon>Chromadorea</taxon>
        <taxon>Plectida</taxon>
        <taxon>Plectina</taxon>
        <taxon>Plectoidea</taxon>
        <taxon>Plectidae</taxon>
        <taxon>Plectus</taxon>
    </lineage>
</organism>
<evidence type="ECO:0000256" key="1">
    <source>
        <dbReference type="ARBA" id="ARBA00004123"/>
    </source>
</evidence>
<dbReference type="AlphaFoldDB" id="A0A914UNA1"/>
<protein>
    <recommendedName>
        <fullName evidence="3">Nuclear transcription factor Y subunit beta</fullName>
    </recommendedName>
    <alternativeName>
        <fullName evidence="10">CAAT box DNA-binding protein subunit B</fullName>
    </alternativeName>
    <alternativeName>
        <fullName evidence="11">Nuclear transcription factor Y subunit B</fullName>
    </alternativeName>
</protein>